<evidence type="ECO:0000313" key="5">
    <source>
        <dbReference type="EMBL" id="GMN52298.1"/>
    </source>
</evidence>
<dbReference type="SUPFAM" id="SSF101148">
    <property type="entry name" value="Plant invertase/pectin methylesterase inhibitor"/>
    <property type="match status" value="1"/>
</dbReference>
<name>A0AA88DAS1_FICCA</name>
<dbReference type="InterPro" id="IPR052421">
    <property type="entry name" value="PCW_Enzyme_Inhibitor"/>
</dbReference>
<accession>A0AA88DAS1</accession>
<dbReference type="Proteomes" id="UP001187192">
    <property type="component" value="Unassembled WGS sequence"/>
</dbReference>
<dbReference type="CDD" id="cd15800">
    <property type="entry name" value="PMEI-like_2"/>
    <property type="match status" value="1"/>
</dbReference>
<sequence>MEIKKICHATEHPVLCAKSILPYIKGAINPLSALQTEITTFLHLLDKALALLKAFDNDPSTSSSTSDCLKVCLDIYRSAQADLKQALDAIDTSDRALLKSMLSGAITDLGTCEDTFAESSGDELPLDNDLVSTLRMLATICMDIAAVLLI</sequence>
<evidence type="ECO:0000256" key="2">
    <source>
        <dbReference type="ARBA" id="ARBA00023157"/>
    </source>
</evidence>
<evidence type="ECO:0000256" key="3">
    <source>
        <dbReference type="ARBA" id="ARBA00038471"/>
    </source>
</evidence>
<reference evidence="5" key="1">
    <citation type="submission" date="2023-07" db="EMBL/GenBank/DDBJ databases">
        <title>draft genome sequence of fig (Ficus carica).</title>
        <authorList>
            <person name="Takahashi T."/>
            <person name="Nishimura K."/>
        </authorList>
    </citation>
    <scope>NUCLEOTIDE SEQUENCE</scope>
</reference>
<evidence type="ECO:0000256" key="1">
    <source>
        <dbReference type="ARBA" id="ARBA00022729"/>
    </source>
</evidence>
<dbReference type="EMBL" id="BTGU01000041">
    <property type="protein sequence ID" value="GMN52298.1"/>
    <property type="molecule type" value="Genomic_DNA"/>
</dbReference>
<dbReference type="InterPro" id="IPR006501">
    <property type="entry name" value="Pectinesterase_inhib_dom"/>
</dbReference>
<dbReference type="NCBIfam" id="TIGR01614">
    <property type="entry name" value="PME_inhib"/>
    <property type="match status" value="1"/>
</dbReference>
<dbReference type="Gramene" id="FCD_00013708-RA">
    <property type="protein sequence ID" value="FCD_00013708-RA:cds"/>
    <property type="gene ID" value="FCD_00013708"/>
</dbReference>
<dbReference type="Pfam" id="PF04043">
    <property type="entry name" value="PMEI"/>
    <property type="match status" value="1"/>
</dbReference>
<keyword evidence="2" id="KW-1015">Disulfide bond</keyword>
<evidence type="ECO:0000259" key="4">
    <source>
        <dbReference type="SMART" id="SM00856"/>
    </source>
</evidence>
<dbReference type="GO" id="GO:0004857">
    <property type="term" value="F:enzyme inhibitor activity"/>
    <property type="evidence" value="ECO:0007669"/>
    <property type="project" value="InterPro"/>
</dbReference>
<gene>
    <name evidence="5" type="ORF">TIFTF001_021434</name>
</gene>
<keyword evidence="1" id="KW-0732">Signal</keyword>
<protein>
    <recommendedName>
        <fullName evidence="4">Pectinesterase inhibitor domain-containing protein</fullName>
    </recommendedName>
</protein>
<dbReference type="PANTHER" id="PTHR36710">
    <property type="entry name" value="PECTINESTERASE INHIBITOR-LIKE"/>
    <property type="match status" value="1"/>
</dbReference>
<keyword evidence="6" id="KW-1185">Reference proteome</keyword>
<comment type="similarity">
    <text evidence="3">Belongs to the PMEI family.</text>
</comment>
<dbReference type="InterPro" id="IPR035513">
    <property type="entry name" value="Invertase/methylesterase_inhib"/>
</dbReference>
<organism evidence="5 6">
    <name type="scientific">Ficus carica</name>
    <name type="common">Common fig</name>
    <dbReference type="NCBI Taxonomy" id="3494"/>
    <lineage>
        <taxon>Eukaryota</taxon>
        <taxon>Viridiplantae</taxon>
        <taxon>Streptophyta</taxon>
        <taxon>Embryophyta</taxon>
        <taxon>Tracheophyta</taxon>
        <taxon>Spermatophyta</taxon>
        <taxon>Magnoliopsida</taxon>
        <taxon>eudicotyledons</taxon>
        <taxon>Gunneridae</taxon>
        <taxon>Pentapetalae</taxon>
        <taxon>rosids</taxon>
        <taxon>fabids</taxon>
        <taxon>Rosales</taxon>
        <taxon>Moraceae</taxon>
        <taxon>Ficeae</taxon>
        <taxon>Ficus</taxon>
    </lineage>
</organism>
<feature type="domain" description="Pectinesterase inhibitor" evidence="4">
    <location>
        <begin position="2"/>
        <end position="144"/>
    </location>
</feature>
<dbReference type="SMART" id="SM00856">
    <property type="entry name" value="PMEI"/>
    <property type="match status" value="1"/>
</dbReference>
<dbReference type="Gene3D" id="1.20.140.40">
    <property type="entry name" value="Invertase/pectin methylesterase inhibitor family protein"/>
    <property type="match status" value="1"/>
</dbReference>
<comment type="caution">
    <text evidence="5">The sequence shown here is derived from an EMBL/GenBank/DDBJ whole genome shotgun (WGS) entry which is preliminary data.</text>
</comment>
<dbReference type="AlphaFoldDB" id="A0AA88DAS1"/>
<proteinExistence type="inferred from homology"/>
<evidence type="ECO:0000313" key="6">
    <source>
        <dbReference type="Proteomes" id="UP001187192"/>
    </source>
</evidence>
<dbReference type="PANTHER" id="PTHR36710:SF21">
    <property type="entry name" value="PECTINESTERASE INHIBITOR DOMAIN-CONTAINING PROTEIN"/>
    <property type="match status" value="1"/>
</dbReference>